<evidence type="ECO:0000313" key="1">
    <source>
        <dbReference type="EMBL" id="MBI5168096.1"/>
    </source>
</evidence>
<dbReference type="Gene3D" id="3.10.129.10">
    <property type="entry name" value="Hotdog Thioesterase"/>
    <property type="match status" value="1"/>
</dbReference>
<dbReference type="InterPro" id="IPR029069">
    <property type="entry name" value="HotDog_dom_sf"/>
</dbReference>
<sequence length="162" mass="17509">MSTRPSPGQQVLKLWRQCSGLPFGRELFMLAFGSMVPYSGALGARVESLEPGHVIVRLRDRRGVRNHLDSIHALALGNLGELASGLAMTTALPGGIRSIVTGLHIEFRKKARGLLTAESRVTVPAVTGEDVEHDVIAEIRDEANEIVAVITVRWRLGLVPAS</sequence>
<reference evidence="1" key="1">
    <citation type="submission" date="2020-07" db="EMBL/GenBank/DDBJ databases">
        <title>Huge and variable diversity of episymbiotic CPR bacteria and DPANN archaea in groundwater ecosystems.</title>
        <authorList>
            <person name="He C.Y."/>
            <person name="Keren R."/>
            <person name="Whittaker M."/>
            <person name="Farag I.F."/>
            <person name="Doudna J."/>
            <person name="Cate J.H.D."/>
            <person name="Banfield J.F."/>
        </authorList>
    </citation>
    <scope>NUCLEOTIDE SEQUENCE</scope>
    <source>
        <strain evidence="1">NC_groundwater_1813_Pr3_B-0.1um_71_17</strain>
    </source>
</reference>
<dbReference type="InterPro" id="IPR027961">
    <property type="entry name" value="DUF4442"/>
</dbReference>
<accession>A0A933SAY2</accession>
<evidence type="ECO:0000313" key="2">
    <source>
        <dbReference type="Proteomes" id="UP000696931"/>
    </source>
</evidence>
<dbReference type="SUPFAM" id="SSF54637">
    <property type="entry name" value="Thioesterase/thiol ester dehydrase-isomerase"/>
    <property type="match status" value="1"/>
</dbReference>
<gene>
    <name evidence="1" type="ORF">HZA61_01270</name>
</gene>
<protein>
    <submittedName>
        <fullName evidence="1">DUF4442 domain-containing protein</fullName>
    </submittedName>
</protein>
<dbReference type="EMBL" id="JACRIW010000011">
    <property type="protein sequence ID" value="MBI5168096.1"/>
    <property type="molecule type" value="Genomic_DNA"/>
</dbReference>
<proteinExistence type="predicted"/>
<name>A0A933SAY2_UNCEI</name>
<dbReference type="AlphaFoldDB" id="A0A933SAY2"/>
<dbReference type="Proteomes" id="UP000696931">
    <property type="component" value="Unassembled WGS sequence"/>
</dbReference>
<organism evidence="1 2">
    <name type="scientific">Eiseniibacteriota bacterium</name>
    <dbReference type="NCBI Taxonomy" id="2212470"/>
    <lineage>
        <taxon>Bacteria</taxon>
        <taxon>Candidatus Eiseniibacteriota</taxon>
    </lineage>
</organism>
<comment type="caution">
    <text evidence="1">The sequence shown here is derived from an EMBL/GenBank/DDBJ whole genome shotgun (WGS) entry which is preliminary data.</text>
</comment>
<dbReference type="Pfam" id="PF14539">
    <property type="entry name" value="DUF4442"/>
    <property type="match status" value="1"/>
</dbReference>
<dbReference type="CDD" id="cd03443">
    <property type="entry name" value="PaaI_thioesterase"/>
    <property type="match status" value="1"/>
</dbReference>